<evidence type="ECO:0000256" key="2">
    <source>
        <dbReference type="SAM" id="MobiDB-lite"/>
    </source>
</evidence>
<dbReference type="Proteomes" id="UP000054007">
    <property type="component" value="Unassembled WGS sequence"/>
</dbReference>
<reference evidence="3 4" key="1">
    <citation type="journal article" date="2015" name="Fungal Genet. Biol.">
        <title>Evolution of novel wood decay mechanisms in Agaricales revealed by the genome sequences of Fistulina hepatica and Cylindrobasidium torrendii.</title>
        <authorList>
            <person name="Floudas D."/>
            <person name="Held B.W."/>
            <person name="Riley R."/>
            <person name="Nagy L.G."/>
            <person name="Koehler G."/>
            <person name="Ransdell A.S."/>
            <person name="Younus H."/>
            <person name="Chow J."/>
            <person name="Chiniquy J."/>
            <person name="Lipzen A."/>
            <person name="Tritt A."/>
            <person name="Sun H."/>
            <person name="Haridas S."/>
            <person name="LaButti K."/>
            <person name="Ohm R.A."/>
            <person name="Kues U."/>
            <person name="Blanchette R.A."/>
            <person name="Grigoriev I.V."/>
            <person name="Minto R.E."/>
            <person name="Hibbett D.S."/>
        </authorList>
    </citation>
    <scope>NUCLEOTIDE SEQUENCE [LARGE SCALE GENOMIC DNA]</scope>
    <source>
        <strain evidence="3 4">FP15055 ss-10</strain>
    </source>
</reference>
<accession>A0A0D7B7N1</accession>
<dbReference type="STRING" id="1314674.A0A0D7B7N1"/>
<feature type="compositionally biased region" description="Polar residues" evidence="2">
    <location>
        <begin position="285"/>
        <end position="305"/>
    </location>
</feature>
<dbReference type="OrthoDB" id="2965483at2759"/>
<feature type="compositionally biased region" description="Polar residues" evidence="2">
    <location>
        <begin position="254"/>
        <end position="266"/>
    </location>
</feature>
<evidence type="ECO:0000256" key="1">
    <source>
        <dbReference type="SAM" id="Coils"/>
    </source>
</evidence>
<feature type="compositionally biased region" description="Pro residues" evidence="2">
    <location>
        <begin position="239"/>
        <end position="248"/>
    </location>
</feature>
<protein>
    <recommendedName>
        <fullName evidence="5">USP8 dimerisation domain-containing protein</fullName>
    </recommendedName>
</protein>
<keyword evidence="1" id="KW-0175">Coiled coil</keyword>
<feature type="region of interest" description="Disordered" evidence="2">
    <location>
        <begin position="23"/>
        <end position="73"/>
    </location>
</feature>
<feature type="compositionally biased region" description="Polar residues" evidence="2">
    <location>
        <begin position="339"/>
        <end position="362"/>
    </location>
</feature>
<feature type="compositionally biased region" description="Low complexity" evidence="2">
    <location>
        <begin position="185"/>
        <end position="200"/>
    </location>
</feature>
<feature type="compositionally biased region" description="Polar residues" evidence="2">
    <location>
        <begin position="28"/>
        <end position="51"/>
    </location>
</feature>
<name>A0A0D7B7N1_9AGAR</name>
<dbReference type="EMBL" id="KN880552">
    <property type="protein sequence ID" value="KIY66502.1"/>
    <property type="molecule type" value="Genomic_DNA"/>
</dbReference>
<gene>
    <name evidence="3" type="ORF">CYLTODRAFT_377633</name>
</gene>
<dbReference type="Gene3D" id="1.20.58.80">
    <property type="entry name" value="Phosphotransferase system, lactose/cellobiose-type IIA subunit"/>
    <property type="match status" value="1"/>
</dbReference>
<proteinExistence type="predicted"/>
<dbReference type="AlphaFoldDB" id="A0A0D7B7N1"/>
<evidence type="ECO:0000313" key="3">
    <source>
        <dbReference type="EMBL" id="KIY66502.1"/>
    </source>
</evidence>
<feature type="region of interest" description="Disordered" evidence="2">
    <location>
        <begin position="385"/>
        <end position="408"/>
    </location>
</feature>
<sequence>MPPTSASTATAAAQYNHLAAASGANLYGPSSTPKNVSGHSGYGSSSKTYMNAPTPPSATAAPAPAPPPPASIGYLNSLTHIPESDSQLPLKSFLRLAESYRVKGQNQERANAIESAFVSYGIAAKYALERVPSHAEYGEKLTREQRQALERNAERILERLSTLKKAILERQEEYRRRYGEPQFDQPQSSRASASEAAQPQITPRFQLPPLPLPPYPVAPVQSRLQHTDHTSPSQFPPQVKIPPIPGIPLAPVQSRLQPTDHASPSHFQLPPYPVAPFRSRLHPSSHASKSIPKTTGISEDPQQPSVLPKPADRNEHPAYQPEPSSAYRPEPSAYRGKPSSYTLASNMPNVTVNQDEASPYTRTSDDANLPVEMIDQFALQLAMQEQQRLQPPTQLPSQSSVRDSTNAQEISHAEVTIPEHSNIPLQDRMDQYQEVTTSYQMIAASFMLL</sequence>
<feature type="region of interest" description="Disordered" evidence="2">
    <location>
        <begin position="178"/>
        <end position="367"/>
    </location>
</feature>
<feature type="coiled-coil region" evidence="1">
    <location>
        <begin position="139"/>
        <end position="177"/>
    </location>
</feature>
<keyword evidence="4" id="KW-1185">Reference proteome</keyword>
<organism evidence="3 4">
    <name type="scientific">Cylindrobasidium torrendii FP15055 ss-10</name>
    <dbReference type="NCBI Taxonomy" id="1314674"/>
    <lineage>
        <taxon>Eukaryota</taxon>
        <taxon>Fungi</taxon>
        <taxon>Dikarya</taxon>
        <taxon>Basidiomycota</taxon>
        <taxon>Agaricomycotina</taxon>
        <taxon>Agaricomycetes</taxon>
        <taxon>Agaricomycetidae</taxon>
        <taxon>Agaricales</taxon>
        <taxon>Marasmiineae</taxon>
        <taxon>Physalacriaceae</taxon>
        <taxon>Cylindrobasidium</taxon>
    </lineage>
</organism>
<feature type="compositionally biased region" description="Pro residues" evidence="2">
    <location>
        <begin position="206"/>
        <end position="217"/>
    </location>
</feature>
<evidence type="ECO:0008006" key="5">
    <source>
        <dbReference type="Google" id="ProtNLM"/>
    </source>
</evidence>
<evidence type="ECO:0000313" key="4">
    <source>
        <dbReference type="Proteomes" id="UP000054007"/>
    </source>
</evidence>